<evidence type="ECO:0000313" key="3">
    <source>
        <dbReference type="EMBL" id="PZN77518.1"/>
    </source>
</evidence>
<evidence type="ECO:0000313" key="4">
    <source>
        <dbReference type="Proteomes" id="UP000249396"/>
    </source>
</evidence>
<dbReference type="FunFam" id="3.40.1180.10:FF:000001">
    <property type="entry name" value="(2E,6E)-farnesyl-diphosphate-specific ditrans,polycis-undecaprenyl-diphosphate synthase"/>
    <property type="match status" value="1"/>
</dbReference>
<keyword evidence="2" id="KW-0479">Metal-binding</keyword>
<comment type="caution">
    <text evidence="3">The sequence shown here is derived from an EMBL/GenBank/DDBJ whole genome shotgun (WGS) entry which is preliminary data.</text>
</comment>
<dbReference type="InterPro" id="IPR036424">
    <property type="entry name" value="UPP_synth-like_sf"/>
</dbReference>
<organism evidence="3 4">
    <name type="scientific">Candidatus Methylumidiphilus alinenensis</name>
    <dbReference type="NCBI Taxonomy" id="2202197"/>
    <lineage>
        <taxon>Bacteria</taxon>
        <taxon>Pseudomonadati</taxon>
        <taxon>Pseudomonadota</taxon>
        <taxon>Gammaproteobacteria</taxon>
        <taxon>Methylococcales</taxon>
        <taxon>Candidatus Methylumidiphilus</taxon>
    </lineage>
</organism>
<dbReference type="HAMAP" id="MF_01139">
    <property type="entry name" value="ISPT"/>
    <property type="match status" value="1"/>
</dbReference>
<proteinExistence type="inferred from homology"/>
<dbReference type="GO" id="GO:0016094">
    <property type="term" value="P:polyprenol biosynthetic process"/>
    <property type="evidence" value="ECO:0007669"/>
    <property type="project" value="TreeGrafter"/>
</dbReference>
<dbReference type="GO" id="GO:0008360">
    <property type="term" value="P:regulation of cell shape"/>
    <property type="evidence" value="ECO:0007669"/>
    <property type="project" value="UniProtKB-KW"/>
</dbReference>
<feature type="binding site" evidence="2">
    <location>
        <position position="22"/>
    </location>
    <ligand>
        <name>Mg(2+)</name>
        <dbReference type="ChEBI" id="CHEBI:18420"/>
    </ligand>
</feature>
<dbReference type="InterPro" id="IPR018520">
    <property type="entry name" value="UPP_synth-like_CS"/>
</dbReference>
<dbReference type="PANTHER" id="PTHR10291">
    <property type="entry name" value="DEHYDRODOLICHYL DIPHOSPHATE SYNTHASE FAMILY MEMBER"/>
    <property type="match status" value="1"/>
</dbReference>
<feature type="binding site" evidence="2">
    <location>
        <begin position="23"/>
        <end position="26"/>
    </location>
    <ligand>
        <name>substrate</name>
    </ligand>
</feature>
<dbReference type="GO" id="GO:0005829">
    <property type="term" value="C:cytosol"/>
    <property type="evidence" value="ECO:0007669"/>
    <property type="project" value="TreeGrafter"/>
</dbReference>
<name>A0A2W4RCE3_9GAMM</name>
<dbReference type="Gene3D" id="3.40.1180.10">
    <property type="entry name" value="Decaprenyl diphosphate synthase-like"/>
    <property type="match status" value="1"/>
</dbReference>
<feature type="binding site" evidence="2">
    <location>
        <position position="190"/>
    </location>
    <ligand>
        <name>substrate</name>
    </ligand>
</feature>
<feature type="binding site" evidence="2">
    <location>
        <position position="39"/>
    </location>
    <ligand>
        <name>substrate</name>
    </ligand>
</feature>
<keyword evidence="2" id="KW-0573">Peptidoglycan synthesis</keyword>
<dbReference type="PROSITE" id="PS01066">
    <property type="entry name" value="UPP_SYNTHASE"/>
    <property type="match status" value="1"/>
</dbReference>
<comment type="catalytic activity">
    <reaction evidence="2">
        <text>8 isopentenyl diphosphate + (2E,6E)-farnesyl diphosphate = di-trans,octa-cis-undecaprenyl diphosphate + 8 diphosphate</text>
        <dbReference type="Rhea" id="RHEA:27551"/>
        <dbReference type="ChEBI" id="CHEBI:33019"/>
        <dbReference type="ChEBI" id="CHEBI:58405"/>
        <dbReference type="ChEBI" id="CHEBI:128769"/>
        <dbReference type="ChEBI" id="CHEBI:175763"/>
        <dbReference type="EC" id="2.5.1.31"/>
    </reaction>
</comment>
<dbReference type="PANTHER" id="PTHR10291:SF0">
    <property type="entry name" value="DEHYDRODOLICHYL DIPHOSPHATE SYNTHASE 2"/>
    <property type="match status" value="1"/>
</dbReference>
<dbReference type="SUPFAM" id="SSF64005">
    <property type="entry name" value="Undecaprenyl diphosphate synthase"/>
    <property type="match status" value="1"/>
</dbReference>
<keyword evidence="2" id="KW-0460">Magnesium</keyword>
<keyword evidence="1 2" id="KW-0808">Transferase</keyword>
<feature type="binding site" evidence="2">
    <location>
        <position position="209"/>
    </location>
    <ligand>
        <name>Mg(2+)</name>
        <dbReference type="ChEBI" id="CHEBI:18420"/>
    </ligand>
</feature>
<dbReference type="GO" id="GO:0071555">
    <property type="term" value="P:cell wall organization"/>
    <property type="evidence" value="ECO:0007669"/>
    <property type="project" value="UniProtKB-KW"/>
</dbReference>
<dbReference type="EC" id="2.5.1.31" evidence="2"/>
<evidence type="ECO:0000256" key="1">
    <source>
        <dbReference type="ARBA" id="ARBA00022679"/>
    </source>
</evidence>
<sequence length="257" mass="29264">MESEVKPFYGVQLPRHIAIIMDGNGRWAKNRFLPRTAGHHAGVSSVRKVIEYCGSVGVKALTLFAFSSENWRRPQQEVSVLMGLFLATLEKETAKLHKNNMRLRVIGDRTAFGFELQEKIASAEHLTFDNTGLNVVIAANYGGRWEITDAVRRLASQVVDGTINPEEITTEVFASNLNLADLPEPDLFIRTGGEKRISNFLLWQLAYTELYFTDTLWPDFDETELEEAIKDYSGRQRRFGYTGEQVEKFFIHNDGLR</sequence>
<feature type="binding site" evidence="2">
    <location>
        <position position="27"/>
    </location>
    <ligand>
        <name>substrate</name>
    </ligand>
</feature>
<dbReference type="Pfam" id="PF01255">
    <property type="entry name" value="Prenyltransf"/>
    <property type="match status" value="1"/>
</dbReference>
<dbReference type="Proteomes" id="UP000249396">
    <property type="component" value="Unassembled WGS sequence"/>
</dbReference>
<feature type="active site" evidence="2">
    <location>
        <position position="22"/>
    </location>
</feature>
<feature type="active site" description="Proton acceptor" evidence="2">
    <location>
        <position position="70"/>
    </location>
</feature>
<feature type="binding site" evidence="2">
    <location>
        <position position="73"/>
    </location>
    <ligand>
        <name>substrate</name>
    </ligand>
</feature>
<keyword evidence="2" id="KW-0961">Cell wall biogenesis/degradation</keyword>
<dbReference type="AlphaFoldDB" id="A0A2W4RCE3"/>
<gene>
    <name evidence="2" type="primary">uppS</name>
    <name evidence="3" type="ORF">DM484_14615</name>
</gene>
<comment type="similarity">
    <text evidence="2">Belongs to the UPP synthase family.</text>
</comment>
<protein>
    <recommendedName>
        <fullName evidence="2">Ditrans,polycis-undecaprenyl-diphosphate synthase ((2E,6E)-farnesyl-diphosphate specific)</fullName>
        <ecNumber evidence="2">2.5.1.31</ecNumber>
    </recommendedName>
    <alternativeName>
        <fullName evidence="2">Ditrans,polycis-undecaprenylcistransferase</fullName>
    </alternativeName>
    <alternativeName>
        <fullName evidence="2">Undecaprenyl diphosphate synthase</fullName>
        <shortName evidence="2">UDS</shortName>
    </alternativeName>
    <alternativeName>
        <fullName evidence="2">Undecaprenyl pyrophosphate synthase</fullName>
        <shortName evidence="2">UPP synthase</shortName>
    </alternativeName>
</protein>
<comment type="function">
    <text evidence="2">Catalyzes the sequential condensation of isopentenyl diphosphate (IPP) with (2E,6E)-farnesyl diphosphate (E,E-FPP) to yield (2Z,6Z,10Z,14Z,18Z,22Z,26Z,30Z,34E,38E)-undecaprenyl diphosphate (di-trans,octa-cis-UPP). UPP is the precursor of glycosyl carrier lipid in the biosynthesis of bacterial cell wall polysaccharide components such as peptidoglycan and lipopolysaccharide.</text>
</comment>
<feature type="binding site" evidence="2">
    <location>
        <position position="35"/>
    </location>
    <ligand>
        <name>substrate</name>
    </ligand>
</feature>
<dbReference type="GO" id="GO:0009252">
    <property type="term" value="P:peptidoglycan biosynthetic process"/>
    <property type="evidence" value="ECO:0007669"/>
    <property type="project" value="UniProtKB-UniRule"/>
</dbReference>
<comment type="cofactor">
    <cofactor evidence="2">
        <name>Mg(2+)</name>
        <dbReference type="ChEBI" id="CHEBI:18420"/>
    </cofactor>
    <text evidence="2">Binds 2 magnesium ions per subunit.</text>
</comment>
<evidence type="ECO:0000256" key="2">
    <source>
        <dbReference type="HAMAP-Rule" id="MF_01139"/>
    </source>
</evidence>
<dbReference type="NCBIfam" id="NF011405">
    <property type="entry name" value="PRK14830.1"/>
    <property type="match status" value="1"/>
</dbReference>
<dbReference type="InterPro" id="IPR001441">
    <property type="entry name" value="UPP_synth-like"/>
</dbReference>
<accession>A0A2W4RCE3</accession>
<keyword evidence="2" id="KW-0133">Cell shape</keyword>
<dbReference type="GO" id="GO:0000287">
    <property type="term" value="F:magnesium ion binding"/>
    <property type="evidence" value="ECO:0007669"/>
    <property type="project" value="UniProtKB-UniRule"/>
</dbReference>
<dbReference type="EMBL" id="QJPH01000334">
    <property type="protein sequence ID" value="PZN77518.1"/>
    <property type="molecule type" value="Genomic_DNA"/>
</dbReference>
<dbReference type="GO" id="GO:0008834">
    <property type="term" value="F:ditrans,polycis-undecaprenyl-diphosphate synthase [(2E,6E)-farnesyl-diphosphate specific] activity"/>
    <property type="evidence" value="ECO:0007669"/>
    <property type="project" value="UniProtKB-UniRule"/>
</dbReference>
<feature type="binding site" evidence="2">
    <location>
        <begin position="67"/>
        <end position="69"/>
    </location>
    <ligand>
        <name>substrate</name>
    </ligand>
</feature>
<feature type="binding site" evidence="2">
    <location>
        <position position="71"/>
    </location>
    <ligand>
        <name>substrate</name>
    </ligand>
</feature>
<comment type="subunit">
    <text evidence="2">Homodimer.</text>
</comment>
<feature type="binding site" evidence="2">
    <location>
        <begin position="196"/>
        <end position="198"/>
    </location>
    <ligand>
        <name>substrate</name>
    </ligand>
</feature>
<dbReference type="CDD" id="cd00475">
    <property type="entry name" value="Cis_IPPS"/>
    <property type="match status" value="1"/>
</dbReference>
<dbReference type="NCBIfam" id="TIGR00055">
    <property type="entry name" value="uppS"/>
    <property type="match status" value="1"/>
</dbReference>
<reference evidence="3 4" key="1">
    <citation type="journal article" date="2018" name="Aquat. Microb. Ecol.">
        <title>Gammaproteobacterial methanotrophs dominate.</title>
        <authorList>
            <person name="Rissanen A.J."/>
            <person name="Saarenheimo J."/>
            <person name="Tiirola M."/>
            <person name="Peura S."/>
            <person name="Aalto S.L."/>
            <person name="Karvinen A."/>
            <person name="Nykanen H."/>
        </authorList>
    </citation>
    <scope>NUCLEOTIDE SEQUENCE [LARGE SCALE GENOMIC DNA]</scope>
    <source>
        <strain evidence="3">AMbin10</strain>
    </source>
</reference>